<proteinExistence type="predicted"/>
<dbReference type="GO" id="GO:0006508">
    <property type="term" value="P:proteolysis"/>
    <property type="evidence" value="ECO:0007669"/>
    <property type="project" value="InterPro"/>
</dbReference>
<dbReference type="Pfam" id="PF00656">
    <property type="entry name" value="Peptidase_C14"/>
    <property type="match status" value="1"/>
</dbReference>
<dbReference type="Gene3D" id="3.40.50.1460">
    <property type="match status" value="1"/>
</dbReference>
<protein>
    <submittedName>
        <fullName evidence="2">Caspase family protein</fullName>
    </submittedName>
</protein>
<evidence type="ECO:0000259" key="1">
    <source>
        <dbReference type="Pfam" id="PF00656"/>
    </source>
</evidence>
<dbReference type="Proteomes" id="UP000297540">
    <property type="component" value="Unassembled WGS sequence"/>
</dbReference>
<dbReference type="OrthoDB" id="9812126at2"/>
<evidence type="ECO:0000313" key="2">
    <source>
        <dbReference type="EMBL" id="TFF33635.1"/>
    </source>
</evidence>
<feature type="domain" description="Peptidase C14 caspase" evidence="1">
    <location>
        <begin position="10"/>
        <end position="225"/>
    </location>
</feature>
<keyword evidence="3" id="KW-1185">Reference proteome</keyword>
<dbReference type="GO" id="GO:0004197">
    <property type="term" value="F:cysteine-type endopeptidase activity"/>
    <property type="evidence" value="ECO:0007669"/>
    <property type="project" value="InterPro"/>
</dbReference>
<gene>
    <name evidence="2" type="ORF">E2R66_25030</name>
</gene>
<comment type="caution">
    <text evidence="2">The sequence shown here is derived from an EMBL/GenBank/DDBJ whole genome shotgun (WGS) entry which is preliminary data.</text>
</comment>
<organism evidence="2 3">
    <name type="scientific">Mucilaginibacter psychrotolerans</name>
    <dbReference type="NCBI Taxonomy" id="1524096"/>
    <lineage>
        <taxon>Bacteria</taxon>
        <taxon>Pseudomonadati</taxon>
        <taxon>Bacteroidota</taxon>
        <taxon>Sphingobacteriia</taxon>
        <taxon>Sphingobacteriales</taxon>
        <taxon>Sphingobacteriaceae</taxon>
        <taxon>Mucilaginibacter</taxon>
    </lineage>
</organism>
<dbReference type="AlphaFoldDB" id="A0A4Y8S4S2"/>
<accession>A0A4Y8S4S2</accession>
<name>A0A4Y8S4S2_9SPHI</name>
<dbReference type="InterPro" id="IPR011600">
    <property type="entry name" value="Pept_C14_caspase"/>
</dbReference>
<sequence>MIKLEPKHTYAAIIGISKFDHMPDVPHCEKSAEKFHELLLDNRYIGLPEHNIRRLNSADGESLRDNMVKFIYSVSSRINNPHTYQLDRIDNLIFFYSGHGEKDKDENLVLFARNTSMETLSDLGIPFKRLLEHLLQTNLKRIIFIIDSCYSGAAQGGNDTINLDIRPDYCVIRSARKHQQSYFSDHPKYTDFTAVFFNMIEQGIRQPLNRFINIGDIGQYLRANFRKSERQNPDVRSDGELLEFPLFKNVLFRLSVAEEKIGSDDPEIRLEGMHLLKELISSYTKHELQVHALKITALTEKIVSSVFDEPGGAF</sequence>
<dbReference type="SUPFAM" id="SSF52129">
    <property type="entry name" value="Caspase-like"/>
    <property type="match status" value="1"/>
</dbReference>
<dbReference type="RefSeq" id="WP_133236089.1">
    <property type="nucleotide sequence ID" value="NZ_SOZE01000041.1"/>
</dbReference>
<evidence type="ECO:0000313" key="3">
    <source>
        <dbReference type="Proteomes" id="UP000297540"/>
    </source>
</evidence>
<dbReference type="InterPro" id="IPR029030">
    <property type="entry name" value="Caspase-like_dom_sf"/>
</dbReference>
<reference evidence="2 3" key="1">
    <citation type="journal article" date="2017" name="Int. J. Syst. Evol. Microbiol.">
        <title>Mucilaginibacterpsychrotolerans sp. nov., isolated from peatlands.</title>
        <authorList>
            <person name="Deng Y."/>
            <person name="Shen L."/>
            <person name="Xu B."/>
            <person name="Liu Y."/>
            <person name="Gu Z."/>
            <person name="Liu H."/>
            <person name="Zhou Y."/>
        </authorList>
    </citation>
    <scope>NUCLEOTIDE SEQUENCE [LARGE SCALE GENOMIC DNA]</scope>
    <source>
        <strain evidence="2 3">NH7-4</strain>
    </source>
</reference>
<dbReference type="EMBL" id="SOZE01000041">
    <property type="protein sequence ID" value="TFF33635.1"/>
    <property type="molecule type" value="Genomic_DNA"/>
</dbReference>